<accession>A0A7I8K4H9</accession>
<protein>
    <recommendedName>
        <fullName evidence="5">Bulb-type lectin domain-containing protein</fullName>
    </recommendedName>
</protein>
<evidence type="ECO:0000256" key="4">
    <source>
        <dbReference type="SAM" id="SignalP"/>
    </source>
</evidence>
<dbReference type="Proteomes" id="UP000663760">
    <property type="component" value="Chromosome 2"/>
</dbReference>
<evidence type="ECO:0000256" key="1">
    <source>
        <dbReference type="ARBA" id="ARBA00022546"/>
    </source>
</evidence>
<feature type="domain" description="Bulb-type lectin" evidence="5">
    <location>
        <begin position="25"/>
        <end position="131"/>
    </location>
</feature>
<dbReference type="InterPro" id="IPR001480">
    <property type="entry name" value="Bulb-type_lectin_dom"/>
</dbReference>
<reference evidence="6" key="1">
    <citation type="submission" date="2020-02" db="EMBL/GenBank/DDBJ databases">
        <authorList>
            <person name="Scholz U."/>
            <person name="Mascher M."/>
            <person name="Fiebig A."/>
        </authorList>
    </citation>
    <scope>NUCLEOTIDE SEQUENCE</scope>
</reference>
<sequence>MAARKLISLPLLILLCLLSSPCSARNTLRSGQTLTQRQSLNYNNYVFTMQSDCNLVLYDGGAVWASGTNGRGTNCRATMQSDGNFVIYTGSRAVWATNTNGGIADYVLILQPDRNVVIYEGARAIWATGTNVFGAGVTIAPRKNVTSTLPAPAVKNP</sequence>
<dbReference type="Gene3D" id="2.90.10.10">
    <property type="entry name" value="Bulb-type lectin domain"/>
    <property type="match status" value="1"/>
</dbReference>
<organism evidence="6 7">
    <name type="scientific">Spirodela intermedia</name>
    <name type="common">Intermediate duckweed</name>
    <dbReference type="NCBI Taxonomy" id="51605"/>
    <lineage>
        <taxon>Eukaryota</taxon>
        <taxon>Viridiplantae</taxon>
        <taxon>Streptophyta</taxon>
        <taxon>Embryophyta</taxon>
        <taxon>Tracheophyta</taxon>
        <taxon>Spermatophyta</taxon>
        <taxon>Magnoliopsida</taxon>
        <taxon>Liliopsida</taxon>
        <taxon>Araceae</taxon>
        <taxon>Lemnoideae</taxon>
        <taxon>Spirodela</taxon>
    </lineage>
</organism>
<keyword evidence="3" id="KW-0430">Lectin</keyword>
<gene>
    <name evidence="6" type="ORF">SI8410_02003289</name>
</gene>
<dbReference type="EMBL" id="LR746265">
    <property type="protein sequence ID" value="CAA7392110.1"/>
    <property type="molecule type" value="Genomic_DNA"/>
</dbReference>
<evidence type="ECO:0000313" key="7">
    <source>
        <dbReference type="Proteomes" id="UP000663760"/>
    </source>
</evidence>
<keyword evidence="4" id="KW-0732">Signal</keyword>
<keyword evidence="1" id="KW-0348">Hemagglutinin</keyword>
<keyword evidence="2" id="KW-0677">Repeat</keyword>
<dbReference type="CDD" id="cd00028">
    <property type="entry name" value="B_lectin"/>
    <property type="match status" value="1"/>
</dbReference>
<dbReference type="GO" id="GO:0005537">
    <property type="term" value="F:D-mannose binding"/>
    <property type="evidence" value="ECO:0007669"/>
    <property type="project" value="UniProtKB-KW"/>
</dbReference>
<evidence type="ECO:0000259" key="5">
    <source>
        <dbReference type="PROSITE" id="PS50927"/>
    </source>
</evidence>
<feature type="chain" id="PRO_5029571682" description="Bulb-type lectin domain-containing protein" evidence="4">
    <location>
        <begin position="25"/>
        <end position="157"/>
    </location>
</feature>
<dbReference type="AlphaFoldDB" id="A0A7I8K4H9"/>
<evidence type="ECO:0000256" key="2">
    <source>
        <dbReference type="ARBA" id="ARBA00022737"/>
    </source>
</evidence>
<dbReference type="GO" id="GO:0051707">
    <property type="term" value="P:response to other organism"/>
    <property type="evidence" value="ECO:0007669"/>
    <property type="project" value="UniProtKB-ARBA"/>
</dbReference>
<dbReference type="OrthoDB" id="418274at2759"/>
<dbReference type="InterPro" id="IPR036426">
    <property type="entry name" value="Bulb-type_lectin_dom_sf"/>
</dbReference>
<proteinExistence type="predicted"/>
<keyword evidence="3" id="KW-0465">Mannose-binding</keyword>
<dbReference type="SMART" id="SM00108">
    <property type="entry name" value="B_lectin"/>
    <property type="match status" value="1"/>
</dbReference>
<feature type="signal peptide" evidence="4">
    <location>
        <begin position="1"/>
        <end position="24"/>
    </location>
</feature>
<name>A0A7I8K4H9_SPIIN</name>
<evidence type="ECO:0000313" key="6">
    <source>
        <dbReference type="EMBL" id="CAA7392110.1"/>
    </source>
</evidence>
<keyword evidence="7" id="KW-1185">Reference proteome</keyword>
<dbReference type="PROSITE" id="PS50927">
    <property type="entry name" value="BULB_LECTIN"/>
    <property type="match status" value="1"/>
</dbReference>
<dbReference type="SUPFAM" id="SSF51110">
    <property type="entry name" value="alpha-D-mannose-specific plant lectins"/>
    <property type="match status" value="1"/>
</dbReference>
<evidence type="ECO:0000256" key="3">
    <source>
        <dbReference type="ARBA" id="ARBA00023035"/>
    </source>
</evidence>